<comment type="caution">
    <text evidence="2">The sequence shown here is derived from an EMBL/GenBank/DDBJ whole genome shotgun (WGS) entry which is preliminary data.</text>
</comment>
<dbReference type="AlphaFoldDB" id="A0A7Y9EI06"/>
<evidence type="ECO:0000313" key="3">
    <source>
        <dbReference type="Proteomes" id="UP000529783"/>
    </source>
</evidence>
<dbReference type="EMBL" id="JACCBA010000001">
    <property type="protein sequence ID" value="NYD47997.1"/>
    <property type="molecule type" value="Genomic_DNA"/>
</dbReference>
<evidence type="ECO:0000256" key="1">
    <source>
        <dbReference type="SAM" id="Phobius"/>
    </source>
</evidence>
<feature type="transmembrane region" description="Helical" evidence="1">
    <location>
        <begin position="39"/>
        <end position="57"/>
    </location>
</feature>
<dbReference type="Proteomes" id="UP000529783">
    <property type="component" value="Unassembled WGS sequence"/>
</dbReference>
<keyword evidence="1" id="KW-0472">Membrane</keyword>
<keyword evidence="3" id="KW-1185">Reference proteome</keyword>
<protein>
    <submittedName>
        <fullName evidence="2">Uncharacterized protein</fullName>
    </submittedName>
</protein>
<sequence>MVSGAVQLVLARVQLVPGRVRWVFGAVRLVAARVQLVPGAVQLGLELAAILLFRIIYRW</sequence>
<name>A0A7Y9EI06_9ACTN</name>
<gene>
    <name evidence="2" type="ORF">BJY14_003980</name>
</gene>
<organism evidence="2 3">
    <name type="scientific">Actinomadura luteofluorescens</name>
    <dbReference type="NCBI Taxonomy" id="46163"/>
    <lineage>
        <taxon>Bacteria</taxon>
        <taxon>Bacillati</taxon>
        <taxon>Actinomycetota</taxon>
        <taxon>Actinomycetes</taxon>
        <taxon>Streptosporangiales</taxon>
        <taxon>Thermomonosporaceae</taxon>
        <taxon>Actinomadura</taxon>
    </lineage>
</organism>
<keyword evidence="1" id="KW-0812">Transmembrane</keyword>
<reference evidence="2 3" key="1">
    <citation type="submission" date="2020-07" db="EMBL/GenBank/DDBJ databases">
        <title>Sequencing the genomes of 1000 actinobacteria strains.</title>
        <authorList>
            <person name="Klenk H.-P."/>
        </authorList>
    </citation>
    <scope>NUCLEOTIDE SEQUENCE [LARGE SCALE GENOMIC DNA]</scope>
    <source>
        <strain evidence="2 3">DSM 40398</strain>
    </source>
</reference>
<evidence type="ECO:0000313" key="2">
    <source>
        <dbReference type="EMBL" id="NYD47997.1"/>
    </source>
</evidence>
<keyword evidence="1" id="KW-1133">Transmembrane helix</keyword>
<accession>A0A7Y9EI06</accession>
<proteinExistence type="predicted"/>